<evidence type="ECO:0000256" key="2">
    <source>
        <dbReference type="ARBA" id="ARBA00006403"/>
    </source>
</evidence>
<dbReference type="GO" id="GO:0005634">
    <property type="term" value="C:nucleus"/>
    <property type="evidence" value="ECO:0007669"/>
    <property type="project" value="UniProtKB-SubCell"/>
</dbReference>
<dbReference type="InterPro" id="IPR000232">
    <property type="entry name" value="HSF_DNA-bd"/>
</dbReference>
<comment type="subcellular location">
    <subcellularLocation>
        <location evidence="1">Nucleus</location>
    </subcellularLocation>
</comment>
<evidence type="ECO:0000256" key="6">
    <source>
        <dbReference type="ARBA" id="ARBA00023242"/>
    </source>
</evidence>
<keyword evidence="3" id="KW-0805">Transcription regulation</keyword>
<protein>
    <submittedName>
        <fullName evidence="8">HSFY1 protein</fullName>
    </submittedName>
</protein>
<evidence type="ECO:0000256" key="3">
    <source>
        <dbReference type="ARBA" id="ARBA00023015"/>
    </source>
</evidence>
<evidence type="ECO:0000313" key="9">
    <source>
        <dbReference type="Proteomes" id="UP000627253"/>
    </source>
</evidence>
<keyword evidence="9" id="KW-1185">Reference proteome</keyword>
<reference evidence="8" key="1">
    <citation type="submission" date="2020-02" db="EMBL/GenBank/DDBJ databases">
        <title>Bird 10,000 Genomes (B10K) Project - Family phase.</title>
        <authorList>
            <person name="Zhang G."/>
        </authorList>
    </citation>
    <scope>NUCLEOTIDE SEQUENCE</scope>
    <source>
        <strain evidence="8">B10K-DU-002-37</strain>
        <tissue evidence="8">Muscle</tissue>
    </source>
</reference>
<comment type="similarity">
    <text evidence="2">Belongs to the HSF family.</text>
</comment>
<keyword evidence="5" id="KW-0804">Transcription</keyword>
<accession>A0A852J874</accession>
<dbReference type="AlphaFoldDB" id="A0A852J874"/>
<evidence type="ECO:0000256" key="4">
    <source>
        <dbReference type="ARBA" id="ARBA00023125"/>
    </source>
</evidence>
<evidence type="ECO:0000259" key="7">
    <source>
        <dbReference type="Pfam" id="PF00447"/>
    </source>
</evidence>
<dbReference type="Pfam" id="PF00447">
    <property type="entry name" value="HSF_DNA-bind"/>
    <property type="match status" value="1"/>
</dbReference>
<sequence>LSFSFHEKLWKMLESDQFRSVWWSNGGKCVAINKELFKEEALDREEPPQIFAKNSMKHFLQQMKLYGFSEIQQDSQRSASLAEFLAEEEAFSAHSQVLYYYSPSFNREHPHLLERCKRK</sequence>
<dbReference type="Gene3D" id="1.10.10.10">
    <property type="entry name" value="Winged helix-like DNA-binding domain superfamily/Winged helix DNA-binding domain"/>
    <property type="match status" value="1"/>
</dbReference>
<organism evidence="8 9">
    <name type="scientific">Tricholaema leucomelas</name>
    <name type="common">pied barbet</name>
    <dbReference type="NCBI Taxonomy" id="240729"/>
    <lineage>
        <taxon>Eukaryota</taxon>
        <taxon>Metazoa</taxon>
        <taxon>Chordata</taxon>
        <taxon>Craniata</taxon>
        <taxon>Vertebrata</taxon>
        <taxon>Euteleostomi</taxon>
        <taxon>Archelosauria</taxon>
        <taxon>Archosauria</taxon>
        <taxon>Dinosauria</taxon>
        <taxon>Saurischia</taxon>
        <taxon>Theropoda</taxon>
        <taxon>Coelurosauria</taxon>
        <taxon>Aves</taxon>
        <taxon>Neognathae</taxon>
        <taxon>Neoaves</taxon>
        <taxon>Telluraves</taxon>
        <taxon>Coraciimorphae</taxon>
        <taxon>Piciformes</taxon>
        <taxon>Lybiidae</taxon>
        <taxon>Tricholaema lacrymosa</taxon>
    </lineage>
</organism>
<dbReference type="SUPFAM" id="SSF46785">
    <property type="entry name" value="Winged helix' DNA-binding domain"/>
    <property type="match status" value="1"/>
</dbReference>
<dbReference type="GO" id="GO:0003700">
    <property type="term" value="F:DNA-binding transcription factor activity"/>
    <property type="evidence" value="ECO:0007669"/>
    <property type="project" value="InterPro"/>
</dbReference>
<dbReference type="GO" id="GO:0043565">
    <property type="term" value="F:sequence-specific DNA binding"/>
    <property type="evidence" value="ECO:0007669"/>
    <property type="project" value="InterPro"/>
</dbReference>
<gene>
    <name evidence="8" type="primary">Hsfy1</name>
    <name evidence="8" type="ORF">TRILEU_R14460</name>
</gene>
<keyword evidence="6" id="KW-0539">Nucleus</keyword>
<dbReference type="EMBL" id="WAAF01017140">
    <property type="protein sequence ID" value="NXX49094.1"/>
    <property type="molecule type" value="Genomic_DNA"/>
</dbReference>
<dbReference type="OrthoDB" id="6418155at2759"/>
<dbReference type="FunFam" id="1.10.10.10:FF:000349">
    <property type="entry name" value="Heat shock transcription factor, Y-linked"/>
    <property type="match status" value="1"/>
</dbReference>
<proteinExistence type="inferred from homology"/>
<dbReference type="Proteomes" id="UP000627253">
    <property type="component" value="Unassembled WGS sequence"/>
</dbReference>
<evidence type="ECO:0000313" key="8">
    <source>
        <dbReference type="EMBL" id="NXX49094.1"/>
    </source>
</evidence>
<dbReference type="PANTHER" id="PTHR10015">
    <property type="entry name" value="HEAT SHOCK TRANSCRIPTION FACTOR"/>
    <property type="match status" value="1"/>
</dbReference>
<dbReference type="InterPro" id="IPR036388">
    <property type="entry name" value="WH-like_DNA-bd_sf"/>
</dbReference>
<name>A0A852J874_9PICI</name>
<evidence type="ECO:0000256" key="5">
    <source>
        <dbReference type="ARBA" id="ARBA00023163"/>
    </source>
</evidence>
<comment type="caution">
    <text evidence="8">The sequence shown here is derived from an EMBL/GenBank/DDBJ whole genome shotgun (WGS) entry which is preliminary data.</text>
</comment>
<feature type="non-terminal residue" evidence="8">
    <location>
        <position position="119"/>
    </location>
</feature>
<keyword evidence="4" id="KW-0238">DNA-binding</keyword>
<evidence type="ECO:0000256" key="1">
    <source>
        <dbReference type="ARBA" id="ARBA00004123"/>
    </source>
</evidence>
<dbReference type="PANTHER" id="PTHR10015:SF336">
    <property type="entry name" value="HEAT SHOCK TRANSCRIPTION FACTOR, Y-LINKED"/>
    <property type="match status" value="1"/>
</dbReference>
<feature type="domain" description="HSF-type DNA-binding" evidence="7">
    <location>
        <begin position="5"/>
        <end position="119"/>
    </location>
</feature>
<dbReference type="InterPro" id="IPR036390">
    <property type="entry name" value="WH_DNA-bd_sf"/>
</dbReference>
<feature type="non-terminal residue" evidence="8">
    <location>
        <position position="1"/>
    </location>
</feature>